<dbReference type="RefSeq" id="WP_012643292.1">
    <property type="nucleotide sequence ID" value="NC_011961.1"/>
</dbReference>
<dbReference type="HOGENOM" id="CLU_921134_0_0_0"/>
<accession>B9L3Z0</accession>
<dbReference type="OrthoDB" id="145753at2"/>
<gene>
    <name evidence="2" type="ordered locus">trd_A0504</name>
</gene>
<proteinExistence type="inferred from homology"/>
<dbReference type="KEGG" id="tro:trd_A0504"/>
<dbReference type="AlphaFoldDB" id="B9L3Z0"/>
<dbReference type="EMBL" id="CP001276">
    <property type="protein sequence ID" value="ACM07305.1"/>
    <property type="molecule type" value="Genomic_DNA"/>
</dbReference>
<dbReference type="GO" id="GO:0016887">
    <property type="term" value="F:ATP hydrolysis activity"/>
    <property type="evidence" value="ECO:0007669"/>
    <property type="project" value="InterPro"/>
</dbReference>
<reference evidence="2 3" key="1">
    <citation type="journal article" date="2009" name="PLoS ONE">
        <title>Complete genome sequence of the aerobic CO-oxidizing thermophile Thermomicrobium roseum.</title>
        <authorList>
            <person name="Wu D."/>
            <person name="Raymond J."/>
            <person name="Wu M."/>
            <person name="Chatterji S."/>
            <person name="Ren Q."/>
            <person name="Graham J.E."/>
            <person name="Bryant D.A."/>
            <person name="Robb F."/>
            <person name="Colman A."/>
            <person name="Tallon L.J."/>
            <person name="Badger J.H."/>
            <person name="Madupu R."/>
            <person name="Ward N.L."/>
            <person name="Eisen J.A."/>
        </authorList>
    </citation>
    <scope>NUCLEOTIDE SEQUENCE [LARGE SCALE GENOMIC DNA]</scope>
    <source>
        <strain evidence="3">ATCC 27502 / DSM 5159 / P-2</strain>
        <plasmid evidence="2">unnamed</plasmid>
    </source>
</reference>
<organism evidence="2 3">
    <name type="scientific">Thermomicrobium roseum (strain ATCC 27502 / DSM 5159 / P-2)</name>
    <dbReference type="NCBI Taxonomy" id="309801"/>
    <lineage>
        <taxon>Bacteria</taxon>
        <taxon>Pseudomonadati</taxon>
        <taxon>Thermomicrobiota</taxon>
        <taxon>Thermomicrobia</taxon>
        <taxon>Thermomicrobiales</taxon>
        <taxon>Thermomicrobiaceae</taxon>
        <taxon>Thermomicrobium</taxon>
    </lineage>
</organism>
<evidence type="ECO:0000256" key="1">
    <source>
        <dbReference type="ARBA" id="ARBA00006611"/>
    </source>
</evidence>
<keyword evidence="2" id="KW-0614">Plasmid</keyword>
<dbReference type="InterPro" id="IPR027417">
    <property type="entry name" value="P-loop_NTPase"/>
</dbReference>
<dbReference type="SUPFAM" id="SSF52540">
    <property type="entry name" value="P-loop containing nucleoside triphosphate hydrolases"/>
    <property type="match status" value="1"/>
</dbReference>
<name>B9L3Z0_THERP</name>
<dbReference type="Proteomes" id="UP000000447">
    <property type="component" value="Plasmid unnamed"/>
</dbReference>
<evidence type="ECO:0000313" key="3">
    <source>
        <dbReference type="Proteomes" id="UP000000447"/>
    </source>
</evidence>
<geneLocation type="plasmid" evidence="3">
    <name>Tros</name>
</geneLocation>
<protein>
    <submittedName>
        <fullName evidence="2">Type II secretion system protein E, putative</fullName>
    </submittedName>
</protein>
<dbReference type="PANTHER" id="PTHR30486">
    <property type="entry name" value="TWITCHING MOTILITY PROTEIN PILT"/>
    <property type="match status" value="1"/>
</dbReference>
<dbReference type="Gene3D" id="3.40.50.300">
    <property type="entry name" value="P-loop containing nucleotide triphosphate hydrolases"/>
    <property type="match status" value="2"/>
</dbReference>
<evidence type="ECO:0000313" key="2">
    <source>
        <dbReference type="EMBL" id="ACM07305.1"/>
    </source>
</evidence>
<comment type="similarity">
    <text evidence="1">Belongs to the GSP E family.</text>
</comment>
<dbReference type="eggNOG" id="COG0630">
    <property type="taxonomic scope" value="Bacteria"/>
</dbReference>
<dbReference type="InterPro" id="IPR050921">
    <property type="entry name" value="T4SS_GSP_E_ATPase"/>
</dbReference>
<dbReference type="PANTHER" id="PTHR30486:SF6">
    <property type="entry name" value="TYPE IV PILUS RETRACTATION ATPASE PILT"/>
    <property type="match status" value="1"/>
</dbReference>
<sequence>MERWRRPPDPELTEFPPADWWGRYGARATGDLSLVDLVRLGSLDAATAAFLWIALEQRASVIVAAREHGAGKTTLLTALADLLPEGTTCYYLRGWYERFAFASELDPEKTYLLVNEISDHLPIYLWGKGVRRLFALLAGGWRLGATVHAQGADEVLALLNSFPLEVPVEHLVALDLVVTLGMGVTSEGLLRRVVRVEAIRAPENRSTIQLLALRETLRSPLAVYPSVFLETLHDRFGMRVEVASRELARRQRRIARWVAEGLRGRDAFRNVLAAERRHSTEGVDGLPARSSIEEALHHDEVD</sequence>
<keyword evidence="3" id="KW-1185">Reference proteome</keyword>